<protein>
    <recommendedName>
        <fullName evidence="6 22">Penicillin-binding protein 1B</fullName>
        <shortName evidence="23">PBP-1b</shortName>
        <shortName evidence="23">PBP1b</shortName>
    </recommendedName>
    <alternativeName>
        <fullName evidence="19 23">Murein polymerase</fullName>
    </alternativeName>
</protein>
<evidence type="ECO:0000256" key="3">
    <source>
        <dbReference type="ARBA" id="ARBA00004752"/>
    </source>
</evidence>
<evidence type="ECO:0000256" key="18">
    <source>
        <dbReference type="ARBA" id="ARBA00023316"/>
    </source>
</evidence>
<evidence type="ECO:0000256" key="19">
    <source>
        <dbReference type="ARBA" id="ARBA00032454"/>
    </source>
</evidence>
<dbReference type="InterPro" id="IPR028166">
    <property type="entry name" value="UB2H"/>
</dbReference>
<evidence type="ECO:0000259" key="29">
    <source>
        <dbReference type="Pfam" id="PF14814"/>
    </source>
</evidence>
<dbReference type="UniPathway" id="UPA00219"/>
<dbReference type="SUPFAM" id="SSF53955">
    <property type="entry name" value="Lysozyme-like"/>
    <property type="match status" value="1"/>
</dbReference>
<evidence type="ECO:0000256" key="7">
    <source>
        <dbReference type="ARBA" id="ARBA00022475"/>
    </source>
</evidence>
<evidence type="ECO:0000256" key="13">
    <source>
        <dbReference type="ARBA" id="ARBA00022960"/>
    </source>
</evidence>
<dbReference type="FunFam" id="1.10.3810.10:FF:000001">
    <property type="entry name" value="Penicillin-binding protein 1A"/>
    <property type="match status" value="1"/>
</dbReference>
<sequence>MKTPKSRRWLPSFRLIFRLGLVAAVVLVFYAIYLDGQLTHRFSTARYQAPALLYSQALEINAQQPITRERIIKELQALDYQVSRYARNSGEYQAQGQQLLLNTRAFSFPTHFAQSQRVRLLFDEEGWLERVESWPGQEPLDSLQLEPQILGRFSTDSHEDRLLVGLERVPVLMRETLLLVEDREFYHHHGVRPTAIARAAVANLMAGRAVQGGSTITQQLVKNMYLSHDKTYVRKANEAIMALILDYRFSKDEILEAYFNEVFFGQDRGNAIHGVALASQFYFGEFVEDLSVAEIATLIGMIKGPSYYEPRRNPERAQQRRDVVLRLMFEHDLISQTQYLAAVESPVRTRAEKRLARFNRPDFIDLVQQEVRSILPDRSWQETGLRVFTTFDPEQQRALEQAARNSNSVQQLADNERAMVLTEHRSGAVRALVGGAQPVLGGFNRAITARRQVGSLAKPWVYAIALEQAERYSLASMLDDSPVTIQDKHGEDWTPRNFDNKFRGYTSLYQSLVHSLNIPVVRLGMELTPEYIRSRLLPAAGDARIPPWPSILLGAMDFTPLEVARVYGALAAEGIAHKPYAVNAITTHRGDLLYQHMAEPVQLFTKEAAWLTSFALEGAIRTGTGRGLAHLGPGLAGKTGSTNDLRDSWFVSYDANYVLTTWLGHDDNSPVGLTGSRGALPLAGAYWQVAGVAPRSPFLPQQMHWAYIDQTRGVRVGAQCEHAIRLPIWGEAPEATYDCQGEPLPEHHETEQPKDEKKKSWWQRLFGA</sequence>
<dbReference type="InterPro" id="IPR036950">
    <property type="entry name" value="PBP_transglycosylase"/>
</dbReference>
<dbReference type="GO" id="GO:0009252">
    <property type="term" value="P:peptidoglycan biosynthetic process"/>
    <property type="evidence" value="ECO:0007669"/>
    <property type="project" value="UniProtKB-UniRule"/>
</dbReference>
<comment type="caution">
    <text evidence="30">The sequence shown here is derived from an EMBL/GenBank/DDBJ whole genome shotgun (WGS) entry which is preliminary data.</text>
</comment>
<evidence type="ECO:0000256" key="17">
    <source>
        <dbReference type="ARBA" id="ARBA00023268"/>
    </source>
</evidence>
<evidence type="ECO:0000256" key="11">
    <source>
        <dbReference type="ARBA" id="ARBA00022679"/>
    </source>
</evidence>
<dbReference type="GO" id="GO:0005886">
    <property type="term" value="C:plasma membrane"/>
    <property type="evidence" value="ECO:0007669"/>
    <property type="project" value="UniProtKB-SubCell"/>
</dbReference>
<dbReference type="AlphaFoldDB" id="A0A432X1A8"/>
<dbReference type="SUPFAM" id="SSF56601">
    <property type="entry name" value="beta-lactamase/transpeptidase-like"/>
    <property type="match status" value="1"/>
</dbReference>
<evidence type="ECO:0000256" key="9">
    <source>
        <dbReference type="ARBA" id="ARBA00022670"/>
    </source>
</evidence>
<keyword evidence="9" id="KW-0645">Protease</keyword>
<evidence type="ECO:0000256" key="2">
    <source>
        <dbReference type="ARBA" id="ARBA00004236"/>
    </source>
</evidence>
<dbReference type="GO" id="GO:0030288">
    <property type="term" value="C:outer membrane-bounded periplasmic space"/>
    <property type="evidence" value="ECO:0007669"/>
    <property type="project" value="TreeGrafter"/>
</dbReference>
<dbReference type="RefSeq" id="WP_126757531.1">
    <property type="nucleotide sequence ID" value="NZ_PIPQ01000004.1"/>
</dbReference>
<evidence type="ECO:0000259" key="27">
    <source>
        <dbReference type="Pfam" id="PF00905"/>
    </source>
</evidence>
<dbReference type="PIRSF" id="PIRSF002799">
    <property type="entry name" value="PBP_1b"/>
    <property type="match status" value="1"/>
</dbReference>
<reference evidence="30 31" key="1">
    <citation type="journal article" date="2011" name="Front. Microbiol.">
        <title>Genomic signatures of strain selection and enhancement in Bacillus atrophaeus var. globigii, a historical biowarfare simulant.</title>
        <authorList>
            <person name="Gibbons H.S."/>
            <person name="Broomall S.M."/>
            <person name="McNew L.A."/>
            <person name="Daligault H."/>
            <person name="Chapman C."/>
            <person name="Bruce D."/>
            <person name="Karavis M."/>
            <person name="Krepps M."/>
            <person name="McGregor P.A."/>
            <person name="Hong C."/>
            <person name="Park K.H."/>
            <person name="Akmal A."/>
            <person name="Feldman A."/>
            <person name="Lin J.S."/>
            <person name="Chang W.E."/>
            <person name="Higgs B.W."/>
            <person name="Demirev P."/>
            <person name="Lindquist J."/>
            <person name="Liem A."/>
            <person name="Fochler E."/>
            <person name="Read T.D."/>
            <person name="Tapia R."/>
            <person name="Johnson S."/>
            <person name="Bishop-Lilly K.A."/>
            <person name="Detter C."/>
            <person name="Han C."/>
            <person name="Sozhamannan S."/>
            <person name="Rosenzweig C.N."/>
            <person name="Skowronski E.W."/>
        </authorList>
    </citation>
    <scope>NUCLEOTIDE SEQUENCE [LARGE SCALE GENOMIC DNA]</scope>
    <source>
        <strain evidence="30 31">AIT1</strain>
    </source>
</reference>
<evidence type="ECO:0000256" key="26">
    <source>
        <dbReference type="SAM" id="Phobius"/>
    </source>
</evidence>
<keyword evidence="7" id="KW-1003">Cell membrane</keyword>
<keyword evidence="8" id="KW-0121">Carboxypeptidase</keyword>
<keyword evidence="13 23" id="KW-0133">Cell shape</keyword>
<keyword evidence="17" id="KW-0511">Multifunctional enzyme</keyword>
<feature type="domain" description="Penicillin-binding protein transpeptidase" evidence="27">
    <location>
        <begin position="419"/>
        <end position="654"/>
    </location>
</feature>
<comment type="catalytic activity">
    <reaction evidence="20">
        <text>Preferential cleavage: (Ac)2-L-Lys-D-Ala-|-D-Ala. Also transpeptidation of peptidyl-alanyl moieties that are N-acyl substituents of D-alanine.</text>
        <dbReference type="EC" id="3.4.16.4"/>
    </reaction>
</comment>
<keyword evidence="12" id="KW-0378">Hydrolase</keyword>
<evidence type="ECO:0000256" key="12">
    <source>
        <dbReference type="ARBA" id="ARBA00022801"/>
    </source>
</evidence>
<comment type="similarity">
    <text evidence="5 23">In the N-terminal section; belongs to the glycosyltransferase 51 family.</text>
</comment>
<feature type="active site" description="Acyl-ester intermediate; for transpeptidase activity" evidence="24">
    <location>
        <position position="455"/>
    </location>
</feature>
<dbReference type="GO" id="GO:0009002">
    <property type="term" value="F:serine-type D-Ala-D-Ala carboxypeptidase activity"/>
    <property type="evidence" value="ECO:0007669"/>
    <property type="project" value="UniProtKB-EC"/>
</dbReference>
<organism evidence="30 31">
    <name type="scientific">Aliidiomarina taiwanensis</name>
    <dbReference type="NCBI Taxonomy" id="946228"/>
    <lineage>
        <taxon>Bacteria</taxon>
        <taxon>Pseudomonadati</taxon>
        <taxon>Pseudomonadota</taxon>
        <taxon>Gammaproteobacteria</taxon>
        <taxon>Alteromonadales</taxon>
        <taxon>Idiomarinaceae</taxon>
        <taxon>Aliidiomarina</taxon>
    </lineage>
</organism>
<dbReference type="GO" id="GO:0046677">
    <property type="term" value="P:response to antibiotic"/>
    <property type="evidence" value="ECO:0007669"/>
    <property type="project" value="UniProtKB-UniRule"/>
</dbReference>
<evidence type="ECO:0000256" key="21">
    <source>
        <dbReference type="ARBA" id="ARBA00049902"/>
    </source>
</evidence>
<evidence type="ECO:0000256" key="4">
    <source>
        <dbReference type="ARBA" id="ARBA00007090"/>
    </source>
</evidence>
<dbReference type="GO" id="GO:0008658">
    <property type="term" value="F:penicillin binding"/>
    <property type="evidence" value="ECO:0007669"/>
    <property type="project" value="UniProtKB-UniRule"/>
</dbReference>
<comment type="pathway">
    <text evidence="3 23">Cell wall biogenesis; peptidoglycan biosynthesis.</text>
</comment>
<evidence type="ECO:0000256" key="25">
    <source>
        <dbReference type="SAM" id="MobiDB-lite"/>
    </source>
</evidence>
<evidence type="ECO:0000256" key="5">
    <source>
        <dbReference type="ARBA" id="ARBA00007739"/>
    </source>
</evidence>
<proteinExistence type="inferred from homology"/>
<feature type="active site" description="Proton donor; for transglycosylase activity" evidence="24">
    <location>
        <position position="181"/>
    </location>
</feature>
<dbReference type="GO" id="GO:0008360">
    <property type="term" value="P:regulation of cell shape"/>
    <property type="evidence" value="ECO:0007669"/>
    <property type="project" value="UniProtKB-UniRule"/>
</dbReference>
<dbReference type="Gene3D" id="1.20.5.100">
    <property type="entry name" value="Cytochrome c1, transmembrane anchor, C-terminal"/>
    <property type="match status" value="1"/>
</dbReference>
<feature type="compositionally biased region" description="Basic and acidic residues" evidence="25">
    <location>
        <begin position="744"/>
        <end position="759"/>
    </location>
</feature>
<evidence type="ECO:0000256" key="14">
    <source>
        <dbReference type="ARBA" id="ARBA00022984"/>
    </source>
</evidence>
<feature type="region of interest" description="Disordered" evidence="25">
    <location>
        <begin position="740"/>
        <end position="760"/>
    </location>
</feature>
<dbReference type="GO" id="GO:0006508">
    <property type="term" value="P:proteolysis"/>
    <property type="evidence" value="ECO:0007669"/>
    <property type="project" value="UniProtKB-KW"/>
</dbReference>
<keyword evidence="14 23" id="KW-0573">Peptidoglycan synthesis</keyword>
<keyword evidence="26" id="KW-1133">Transmembrane helix</keyword>
<feature type="transmembrane region" description="Helical" evidence="26">
    <location>
        <begin position="12"/>
        <end position="33"/>
    </location>
</feature>
<evidence type="ECO:0000256" key="24">
    <source>
        <dbReference type="PIRSR" id="PIRSR002799-1"/>
    </source>
</evidence>
<dbReference type="Gene3D" id="3.30.2060.10">
    <property type="entry name" value="Penicillin-binding protein 1b domain"/>
    <property type="match status" value="1"/>
</dbReference>
<dbReference type="Pfam" id="PF00912">
    <property type="entry name" value="Transgly"/>
    <property type="match status" value="1"/>
</dbReference>
<feature type="domain" description="Bifunctional transglycosylase second" evidence="29">
    <location>
        <begin position="62"/>
        <end position="145"/>
    </location>
</feature>
<keyword evidence="26" id="KW-0812">Transmembrane</keyword>
<keyword evidence="11 23" id="KW-0808">Transferase</keyword>
<evidence type="ECO:0000256" key="8">
    <source>
        <dbReference type="ARBA" id="ARBA00022645"/>
    </source>
</evidence>
<evidence type="ECO:0000259" key="28">
    <source>
        <dbReference type="Pfam" id="PF00912"/>
    </source>
</evidence>
<comment type="subcellular location">
    <subcellularLocation>
        <location evidence="2">Cell membrane</location>
    </subcellularLocation>
</comment>
<name>A0A432X1A8_9GAMM</name>
<evidence type="ECO:0000256" key="10">
    <source>
        <dbReference type="ARBA" id="ARBA00022676"/>
    </source>
</evidence>
<evidence type="ECO:0000256" key="15">
    <source>
        <dbReference type="ARBA" id="ARBA00023136"/>
    </source>
</evidence>
<evidence type="ECO:0000256" key="20">
    <source>
        <dbReference type="ARBA" id="ARBA00034000"/>
    </source>
</evidence>
<dbReference type="InterPro" id="IPR023346">
    <property type="entry name" value="Lysozyme-like_dom_sf"/>
</dbReference>
<dbReference type="Pfam" id="PF00905">
    <property type="entry name" value="Transpeptidase"/>
    <property type="match status" value="1"/>
</dbReference>
<gene>
    <name evidence="30" type="primary">mrcB</name>
    <name evidence="30" type="ORF">CWE15_07835</name>
</gene>
<keyword evidence="31" id="KW-1185">Reference proteome</keyword>
<evidence type="ECO:0000256" key="23">
    <source>
        <dbReference type="PIRNR" id="PIRNR002799"/>
    </source>
</evidence>
<dbReference type="InterPro" id="IPR012338">
    <property type="entry name" value="Beta-lactam/transpept-like"/>
</dbReference>
<evidence type="ECO:0000313" key="30">
    <source>
        <dbReference type="EMBL" id="RUO40048.1"/>
    </source>
</evidence>
<comment type="catalytic activity">
    <reaction evidence="21">
        <text>[GlcNAc-(1-&gt;4)-Mur2Ac(oyl-L-Ala-gamma-D-Glu-L-Lys-D-Ala-D-Ala)](n)-di-trans,octa-cis-undecaprenyl diphosphate + beta-D-GlcNAc-(1-&gt;4)-Mur2Ac(oyl-L-Ala-gamma-D-Glu-L-Lys-D-Ala-D-Ala)-di-trans,octa-cis-undecaprenyl diphosphate = [GlcNAc-(1-&gt;4)-Mur2Ac(oyl-L-Ala-gamma-D-Glu-L-Lys-D-Ala-D-Ala)](n+1)-di-trans,octa-cis-undecaprenyl diphosphate + di-trans,octa-cis-undecaprenyl diphosphate + H(+)</text>
        <dbReference type="Rhea" id="RHEA:23708"/>
        <dbReference type="Rhea" id="RHEA-COMP:9602"/>
        <dbReference type="Rhea" id="RHEA-COMP:9603"/>
        <dbReference type="ChEBI" id="CHEBI:15378"/>
        <dbReference type="ChEBI" id="CHEBI:58405"/>
        <dbReference type="ChEBI" id="CHEBI:60033"/>
        <dbReference type="ChEBI" id="CHEBI:78435"/>
        <dbReference type="EC" id="2.4.99.28"/>
    </reaction>
</comment>
<dbReference type="InterPro" id="IPR001264">
    <property type="entry name" value="Glyco_trans_51"/>
</dbReference>
<dbReference type="Gene3D" id="1.10.3810.10">
    <property type="entry name" value="Biosynthetic peptidoglycan transglycosylase-like"/>
    <property type="match status" value="1"/>
</dbReference>
<dbReference type="InterPro" id="IPR001460">
    <property type="entry name" value="PCN-bd_Tpept"/>
</dbReference>
<dbReference type="GO" id="GO:0008955">
    <property type="term" value="F:peptidoglycan glycosyltransferase activity"/>
    <property type="evidence" value="ECO:0007669"/>
    <property type="project" value="UniProtKB-UniRule"/>
</dbReference>
<dbReference type="PANTHER" id="PTHR32282">
    <property type="entry name" value="BINDING PROTEIN TRANSPEPTIDASE, PUTATIVE-RELATED"/>
    <property type="match status" value="1"/>
</dbReference>
<dbReference type="GO" id="GO:0071555">
    <property type="term" value="P:cell wall organization"/>
    <property type="evidence" value="ECO:0007669"/>
    <property type="project" value="UniProtKB-UniRule"/>
</dbReference>
<evidence type="ECO:0000256" key="22">
    <source>
        <dbReference type="NCBIfam" id="TIGR02071"/>
    </source>
</evidence>
<dbReference type="Pfam" id="PF14814">
    <property type="entry name" value="UB2H"/>
    <property type="match status" value="1"/>
</dbReference>
<dbReference type="Gene3D" id="3.40.710.10">
    <property type="entry name" value="DD-peptidase/beta-lactamase superfamily"/>
    <property type="match status" value="1"/>
</dbReference>
<feature type="domain" description="Glycosyl transferase family 51" evidence="28">
    <location>
        <begin position="150"/>
        <end position="328"/>
    </location>
</feature>
<dbReference type="OrthoDB" id="9766909at2"/>
<keyword evidence="10 23" id="KW-0328">Glycosyltransferase</keyword>
<comment type="similarity">
    <text evidence="4 23">In the C-terminal section; belongs to the transpeptidase family.</text>
</comment>
<evidence type="ECO:0000313" key="31">
    <source>
        <dbReference type="Proteomes" id="UP000286976"/>
    </source>
</evidence>
<dbReference type="NCBIfam" id="TIGR02071">
    <property type="entry name" value="PBP_1b"/>
    <property type="match status" value="1"/>
</dbReference>
<dbReference type="GO" id="GO:0009274">
    <property type="term" value="C:peptidoglycan-based cell wall"/>
    <property type="evidence" value="ECO:0007669"/>
    <property type="project" value="UniProtKB-UniRule"/>
</dbReference>
<dbReference type="InterPro" id="IPR011813">
    <property type="entry name" value="PBP_1b"/>
</dbReference>
<evidence type="ECO:0000256" key="6">
    <source>
        <dbReference type="ARBA" id="ARBA00018637"/>
    </source>
</evidence>
<dbReference type="Proteomes" id="UP000286976">
    <property type="component" value="Unassembled WGS sequence"/>
</dbReference>
<accession>A0A432X1A8</accession>
<evidence type="ECO:0000256" key="1">
    <source>
        <dbReference type="ARBA" id="ARBA00002624"/>
    </source>
</evidence>
<keyword evidence="16" id="KW-0046">Antibiotic resistance</keyword>
<dbReference type="EMBL" id="PIPQ01000004">
    <property type="protein sequence ID" value="RUO40048.1"/>
    <property type="molecule type" value="Genomic_DNA"/>
</dbReference>
<dbReference type="PANTHER" id="PTHR32282:SF11">
    <property type="entry name" value="PENICILLIN-BINDING PROTEIN 1B"/>
    <property type="match status" value="1"/>
</dbReference>
<keyword evidence="18 23" id="KW-0961">Cell wall biogenesis/degradation</keyword>
<dbReference type="InterPro" id="IPR050396">
    <property type="entry name" value="Glycosyltr_51/Transpeptidase"/>
</dbReference>
<evidence type="ECO:0000256" key="16">
    <source>
        <dbReference type="ARBA" id="ARBA00023251"/>
    </source>
</evidence>
<comment type="function">
    <text evidence="1 23">Cell wall formation. Synthesis of cross-linked peptidoglycan from the lipid intermediates. The enzyme has a penicillin-insensitive transglycosylase N-terminal domain (formation of linear glycan strands) and a penicillin-sensitive transpeptidase C-terminal domain (cross-linking of the peptide subunits).</text>
</comment>
<keyword evidence="15 26" id="KW-0472">Membrane</keyword>